<dbReference type="EMBL" id="FQZH01000001">
    <property type="protein sequence ID" value="SHI46820.1"/>
    <property type="molecule type" value="Genomic_DNA"/>
</dbReference>
<keyword evidence="3" id="KW-1185">Reference proteome</keyword>
<keyword evidence="1" id="KW-1133">Transmembrane helix</keyword>
<dbReference type="AlphaFoldDB" id="A0A1M6BDK0"/>
<feature type="transmembrane region" description="Helical" evidence="1">
    <location>
        <begin position="31"/>
        <end position="49"/>
    </location>
</feature>
<evidence type="ECO:0000313" key="2">
    <source>
        <dbReference type="EMBL" id="SHI46820.1"/>
    </source>
</evidence>
<evidence type="ECO:0000313" key="3">
    <source>
        <dbReference type="Proteomes" id="UP000184232"/>
    </source>
</evidence>
<accession>A0A1M6BDK0</accession>
<protein>
    <submittedName>
        <fullName evidence="2">Uncharacterized protein</fullName>
    </submittedName>
</protein>
<evidence type="ECO:0000256" key="1">
    <source>
        <dbReference type="SAM" id="Phobius"/>
    </source>
</evidence>
<keyword evidence="1" id="KW-0472">Membrane</keyword>
<gene>
    <name evidence="2" type="ORF">SAMN05444337_0072</name>
</gene>
<proteinExistence type="predicted"/>
<sequence length="194" mass="22210">MSASLGALATFMPWSSVPLLGDMNGINTTLGKFSILFFSFSLIISLLGNKMKDLKGWSFKLIIFTSMLALLIDLLHLFVLSFGKPNEDNPLEKVISEQMRIEFGLYIGIFSGIMTLLFLFTMKSNAKELNKKTRKLEKHIRKDEKIIKISNQKIEETHKAKESKLNNNFISELKKESELVKDFEPSDHNKYMPK</sequence>
<name>A0A1M6BDK0_9FLAO</name>
<reference evidence="2 3" key="1">
    <citation type="submission" date="2016-11" db="EMBL/GenBank/DDBJ databases">
        <authorList>
            <person name="Jaros S."/>
            <person name="Januszkiewicz K."/>
            <person name="Wedrychowicz H."/>
        </authorList>
    </citation>
    <scope>NUCLEOTIDE SEQUENCE [LARGE SCALE GENOMIC DNA]</scope>
    <source>
        <strain evidence="2 3">DSM 22807</strain>
    </source>
</reference>
<feature type="transmembrane region" description="Helical" evidence="1">
    <location>
        <begin position="103"/>
        <end position="122"/>
    </location>
</feature>
<feature type="transmembrane region" description="Helical" evidence="1">
    <location>
        <begin position="61"/>
        <end position="83"/>
    </location>
</feature>
<dbReference type="Proteomes" id="UP000184232">
    <property type="component" value="Unassembled WGS sequence"/>
</dbReference>
<keyword evidence="1" id="KW-0812">Transmembrane</keyword>
<organism evidence="2 3">
    <name type="scientific">Flavobacterium haoranii</name>
    <dbReference type="NCBI Taxonomy" id="683124"/>
    <lineage>
        <taxon>Bacteria</taxon>
        <taxon>Pseudomonadati</taxon>
        <taxon>Bacteroidota</taxon>
        <taxon>Flavobacteriia</taxon>
        <taxon>Flavobacteriales</taxon>
        <taxon>Flavobacteriaceae</taxon>
        <taxon>Flavobacterium</taxon>
    </lineage>
</organism>